<dbReference type="AlphaFoldDB" id="C4YAY9"/>
<accession>C4YAY9</accession>
<dbReference type="Proteomes" id="UP000007703">
    <property type="component" value="Unassembled WGS sequence"/>
</dbReference>
<proteinExistence type="predicted"/>
<evidence type="ECO:0000313" key="3">
    <source>
        <dbReference type="EMBL" id="EEQ41326.1"/>
    </source>
</evidence>
<dbReference type="VEuPathDB" id="FungiDB:CLUG_05454"/>
<evidence type="ECO:0000256" key="1">
    <source>
        <dbReference type="SAM" id="MobiDB-lite"/>
    </source>
</evidence>
<feature type="region of interest" description="Disordered" evidence="1">
    <location>
        <begin position="190"/>
        <end position="209"/>
    </location>
</feature>
<feature type="transmembrane region" description="Helical" evidence="2">
    <location>
        <begin position="66"/>
        <end position="86"/>
    </location>
</feature>
<protein>
    <submittedName>
        <fullName evidence="3">Uncharacterized protein</fullName>
    </submittedName>
</protein>
<organism evidence="3 4">
    <name type="scientific">Clavispora lusitaniae (strain ATCC 42720)</name>
    <name type="common">Yeast</name>
    <name type="synonym">Candida lusitaniae</name>
    <dbReference type="NCBI Taxonomy" id="306902"/>
    <lineage>
        <taxon>Eukaryota</taxon>
        <taxon>Fungi</taxon>
        <taxon>Dikarya</taxon>
        <taxon>Ascomycota</taxon>
        <taxon>Saccharomycotina</taxon>
        <taxon>Pichiomycetes</taxon>
        <taxon>Metschnikowiaceae</taxon>
        <taxon>Clavispora</taxon>
    </lineage>
</organism>
<dbReference type="KEGG" id="clu:CLUG_05454"/>
<evidence type="ECO:0000313" key="4">
    <source>
        <dbReference type="Proteomes" id="UP000007703"/>
    </source>
</evidence>
<dbReference type="EMBL" id="CH408082">
    <property type="protein sequence ID" value="EEQ41326.1"/>
    <property type="molecule type" value="Genomic_DNA"/>
</dbReference>
<sequence>MLQEVRSNGMEGVSDCSLSRVIDNEYHALSDDAALAKMGVFDLIQHCADLFEQVVKSRDSKEGLRLYVRAYLVFTYFITTYIMVHFQGFARFMERNHTDFVIYLNLYDFFHSTNVLGPEEFGADLHVVRCSVLGYLSSRDLLSFDTGDLFGWLNDYVAYYREKSDQEEESTHSQETSDYEAYYRALEDSDDESSLHGQDQSSTNESVPEYASVHSLSTHSVHTALPLKSDKSDAASNCASGAESDVESDFSAPISNSYSSHHSLSSLNPKFHIPSIHVYWVLQKLRQRVGFLQLKFPLLLRVYCLPHFRRICRHLFTHNHKNSRSM</sequence>
<name>C4YAY9_CLAL4</name>
<dbReference type="HOGENOM" id="CLU_852594_0_0_1"/>
<keyword evidence="2" id="KW-0472">Membrane</keyword>
<dbReference type="STRING" id="306902.C4YAY9"/>
<dbReference type="InParanoid" id="C4YAY9"/>
<feature type="compositionally biased region" description="Polar residues" evidence="1">
    <location>
        <begin position="195"/>
        <end position="206"/>
    </location>
</feature>
<keyword evidence="2" id="KW-1133">Transmembrane helix</keyword>
<evidence type="ECO:0000256" key="2">
    <source>
        <dbReference type="SAM" id="Phobius"/>
    </source>
</evidence>
<gene>
    <name evidence="3" type="ORF">CLUG_05454</name>
</gene>
<reference evidence="3 4" key="1">
    <citation type="journal article" date="2009" name="Nature">
        <title>Evolution of pathogenicity and sexual reproduction in eight Candida genomes.</title>
        <authorList>
            <person name="Butler G."/>
            <person name="Rasmussen M.D."/>
            <person name="Lin M.F."/>
            <person name="Santos M.A."/>
            <person name="Sakthikumar S."/>
            <person name="Munro C.A."/>
            <person name="Rheinbay E."/>
            <person name="Grabherr M."/>
            <person name="Forche A."/>
            <person name="Reedy J.L."/>
            <person name="Agrafioti I."/>
            <person name="Arnaud M.B."/>
            <person name="Bates S."/>
            <person name="Brown A.J."/>
            <person name="Brunke S."/>
            <person name="Costanzo M.C."/>
            <person name="Fitzpatrick D.A."/>
            <person name="de Groot P.W."/>
            <person name="Harris D."/>
            <person name="Hoyer L.L."/>
            <person name="Hube B."/>
            <person name="Klis F.M."/>
            <person name="Kodira C."/>
            <person name="Lennard N."/>
            <person name="Logue M.E."/>
            <person name="Martin R."/>
            <person name="Neiman A.M."/>
            <person name="Nikolaou E."/>
            <person name="Quail M.A."/>
            <person name="Quinn J."/>
            <person name="Santos M.C."/>
            <person name="Schmitzberger F.F."/>
            <person name="Sherlock G."/>
            <person name="Shah P."/>
            <person name="Silverstein K.A."/>
            <person name="Skrzypek M.S."/>
            <person name="Soll D."/>
            <person name="Staggs R."/>
            <person name="Stansfield I."/>
            <person name="Stumpf M.P."/>
            <person name="Sudbery P.E."/>
            <person name="Srikantha T."/>
            <person name="Zeng Q."/>
            <person name="Berman J."/>
            <person name="Berriman M."/>
            <person name="Heitman J."/>
            <person name="Gow N.A."/>
            <person name="Lorenz M.C."/>
            <person name="Birren B.W."/>
            <person name="Kellis M."/>
            <person name="Cuomo C.A."/>
        </authorList>
    </citation>
    <scope>NUCLEOTIDE SEQUENCE [LARGE SCALE GENOMIC DNA]</scope>
    <source>
        <strain evidence="3 4">ATCC 42720</strain>
    </source>
</reference>
<keyword evidence="2" id="KW-0812">Transmembrane</keyword>